<dbReference type="AlphaFoldDB" id="A0A8D9BZ57"/>
<name>A0A8D9BZ57_9HEMI</name>
<organism evidence="1">
    <name type="scientific">Cacopsylla melanoneura</name>
    <dbReference type="NCBI Taxonomy" id="428564"/>
    <lineage>
        <taxon>Eukaryota</taxon>
        <taxon>Metazoa</taxon>
        <taxon>Ecdysozoa</taxon>
        <taxon>Arthropoda</taxon>
        <taxon>Hexapoda</taxon>
        <taxon>Insecta</taxon>
        <taxon>Pterygota</taxon>
        <taxon>Neoptera</taxon>
        <taxon>Paraneoptera</taxon>
        <taxon>Hemiptera</taxon>
        <taxon>Sternorrhyncha</taxon>
        <taxon>Psylloidea</taxon>
        <taxon>Psyllidae</taxon>
        <taxon>Psyllinae</taxon>
        <taxon>Cacopsylla</taxon>
    </lineage>
</organism>
<proteinExistence type="predicted"/>
<protein>
    <submittedName>
        <fullName evidence="1">Uncharacterized protein</fullName>
    </submittedName>
</protein>
<accession>A0A8D9BZ57</accession>
<dbReference type="EMBL" id="HBUF01669747">
    <property type="protein sequence ID" value="CAG6790282.1"/>
    <property type="molecule type" value="Transcribed_RNA"/>
</dbReference>
<dbReference type="EMBL" id="HBUF01669746">
    <property type="protein sequence ID" value="CAG6790281.1"/>
    <property type="molecule type" value="Transcribed_RNA"/>
</dbReference>
<sequence length="172" mass="19456">MASIKYEKIRIMYVIVHNVHALFARILPNDINTKQSWSLHSRAASIQPATVETQSPSHHRRPGTARLKNAFNQIFTTIYFDSLIQIFRSTRPATEYLSTQNHKFCHNQTLLQGDHNKQGNNIPLSLCQVICLDIQPLSQSIHNTRDCGTTIPASLPTHTVSRYNLHLGSNDG</sequence>
<dbReference type="EMBL" id="HBUF01669745">
    <property type="protein sequence ID" value="CAG6790280.1"/>
    <property type="molecule type" value="Transcribed_RNA"/>
</dbReference>
<evidence type="ECO:0000313" key="1">
    <source>
        <dbReference type="EMBL" id="CAG6790281.1"/>
    </source>
</evidence>
<reference evidence="1" key="1">
    <citation type="submission" date="2021-05" db="EMBL/GenBank/DDBJ databases">
        <authorList>
            <person name="Alioto T."/>
            <person name="Alioto T."/>
            <person name="Gomez Garrido J."/>
        </authorList>
    </citation>
    <scope>NUCLEOTIDE SEQUENCE</scope>
</reference>